<comment type="caution">
    <text evidence="2">The sequence shown here is derived from an EMBL/GenBank/DDBJ whole genome shotgun (WGS) entry which is preliminary data.</text>
</comment>
<feature type="compositionally biased region" description="Low complexity" evidence="1">
    <location>
        <begin position="349"/>
        <end position="384"/>
    </location>
</feature>
<evidence type="ECO:0000256" key="1">
    <source>
        <dbReference type="SAM" id="MobiDB-lite"/>
    </source>
</evidence>
<proteinExistence type="predicted"/>
<keyword evidence="3" id="KW-1185">Reference proteome</keyword>
<feature type="compositionally biased region" description="Low complexity" evidence="1">
    <location>
        <begin position="795"/>
        <end position="811"/>
    </location>
</feature>
<protein>
    <submittedName>
        <fullName evidence="2">Uncharacterized protein</fullName>
    </submittedName>
</protein>
<dbReference type="EMBL" id="JAACJM010000210">
    <property type="protein sequence ID" value="KAF5337698.1"/>
    <property type="molecule type" value="Genomic_DNA"/>
</dbReference>
<feature type="compositionally biased region" description="Polar residues" evidence="1">
    <location>
        <begin position="715"/>
        <end position="733"/>
    </location>
</feature>
<evidence type="ECO:0000313" key="3">
    <source>
        <dbReference type="Proteomes" id="UP000559256"/>
    </source>
</evidence>
<feature type="region of interest" description="Disordered" evidence="1">
    <location>
        <begin position="606"/>
        <end position="669"/>
    </location>
</feature>
<feature type="compositionally biased region" description="Polar residues" evidence="1">
    <location>
        <begin position="613"/>
        <end position="623"/>
    </location>
</feature>
<dbReference type="OrthoDB" id="3222060at2759"/>
<name>A0A8H5CA06_9AGAR</name>
<dbReference type="Proteomes" id="UP000559256">
    <property type="component" value="Unassembled WGS sequence"/>
</dbReference>
<organism evidence="2 3">
    <name type="scientific">Tetrapyrgos nigripes</name>
    <dbReference type="NCBI Taxonomy" id="182062"/>
    <lineage>
        <taxon>Eukaryota</taxon>
        <taxon>Fungi</taxon>
        <taxon>Dikarya</taxon>
        <taxon>Basidiomycota</taxon>
        <taxon>Agaricomycotina</taxon>
        <taxon>Agaricomycetes</taxon>
        <taxon>Agaricomycetidae</taxon>
        <taxon>Agaricales</taxon>
        <taxon>Marasmiineae</taxon>
        <taxon>Marasmiaceae</taxon>
        <taxon>Tetrapyrgos</taxon>
    </lineage>
</organism>
<evidence type="ECO:0000313" key="2">
    <source>
        <dbReference type="EMBL" id="KAF5337698.1"/>
    </source>
</evidence>
<reference evidence="2 3" key="1">
    <citation type="journal article" date="2020" name="ISME J.">
        <title>Uncovering the hidden diversity of litter-decomposition mechanisms in mushroom-forming fungi.</title>
        <authorList>
            <person name="Floudas D."/>
            <person name="Bentzer J."/>
            <person name="Ahren D."/>
            <person name="Johansson T."/>
            <person name="Persson P."/>
            <person name="Tunlid A."/>
        </authorList>
    </citation>
    <scope>NUCLEOTIDE SEQUENCE [LARGE SCALE GENOMIC DNA]</scope>
    <source>
        <strain evidence="2 3">CBS 291.85</strain>
    </source>
</reference>
<feature type="region of interest" description="Disordered" evidence="1">
    <location>
        <begin position="795"/>
        <end position="841"/>
    </location>
</feature>
<dbReference type="AlphaFoldDB" id="A0A8H5CA06"/>
<feature type="region of interest" description="Disordered" evidence="1">
    <location>
        <begin position="349"/>
        <end position="444"/>
    </location>
</feature>
<feature type="region of interest" description="Disordered" evidence="1">
    <location>
        <begin position="711"/>
        <end position="780"/>
    </location>
</feature>
<accession>A0A8H5CA06</accession>
<gene>
    <name evidence="2" type="ORF">D9758_017347</name>
</gene>
<sequence>MYSPTLLHSSAPNEPTMGIITRQDIYSGKLFCHRHGCALLNPGPKRIGPISEQDRWRAIYEEGVRIGDVGLISDSGDFRTLFNIFRSSDDLVNQVYGVPPGFEPLEFQSTLLLSSNGLHHLENTRVFSRDMQEILLGADGTVPAPYVLPSSSSIPRLTDGRIFDAPRIPVTAGIGFEYQSSSEQGAVLILPEGARREDYTGLRDIRDYTINNGESWYRFVNDQVRMDARNGSLYVITGFDRTSCYQNLAFDSSSRNISISFKFSCPPLPNGDFGSLSFTSSSLPKHEHSPGGSNRGHSLPNLSPFIRGYKIMIRKNLTRYIKPSTVKIMDLANADSGALLYKGSIPSLSSSGSASTSSSLNSSTSAVYSSAPPSTPSTSGSSSRSSRDSDSQSPGALLDLSPTTSYSSIAGDIDSARPGSLSPRGSSIFESDSDSESGVPGFQLHHPSDIINEYILDKCPDTNVAITHDDEWASVWEESDSQFPDKSTLISRMLEKFPSKFRQNSKHDSILGTLMSPTLWRTDPYHASTPRKRKSPETPAIATVALLPDDESKDGSTKMLSSWLDEHPYVDDANKFVSFKRFKPSSDNSLGIDDTRSLSEANSAKMEYRVGHSSATPSPSMTLTEPEPNEENCSKLPYTLPPGPYSPNKPDHHSVASTPSMATSEAHHTSPISQLLNTLGLTREDLRQEMQHLLLNTLGLTREDLRQEMQRHFSRSNSIATSSARPLSHTGSVSLRDVLPSPAPSEPTKTRLPPPTGMSSTDWAAAHQPSPTSASVFPPEVSGIQYGPAFDDFSGSVGTPSSSGSGTLTSSPFHDAIPYDHSTNPSLHHQQHPFPSSSWSSSASAEEIHQLRLQITELEHRHHLDKQRIQALETQMASSGCLPPPSPTFQASWRARTEARTRQFCSLNRAGNSLCAWHDGRRERRIYPPRMAPEGYLNCGCTYQEALFEESLARHSVGSYLPGDSVRMDPALRNPLLRLLQERYGYRDGDFERDPRSGNWVIGEGHERWEEQISRGIVNPRRPQSNDHNR</sequence>